<feature type="compositionally biased region" description="Basic and acidic residues" evidence="1">
    <location>
        <begin position="123"/>
        <end position="134"/>
    </location>
</feature>
<protein>
    <submittedName>
        <fullName evidence="3">Uncharacterized protein</fullName>
    </submittedName>
</protein>
<gene>
    <name evidence="2" type="ORF">V6N12_013171</name>
    <name evidence="3" type="ORF">V6N12_075944</name>
</gene>
<organism evidence="3 4">
    <name type="scientific">Hibiscus sabdariffa</name>
    <name type="common">roselle</name>
    <dbReference type="NCBI Taxonomy" id="183260"/>
    <lineage>
        <taxon>Eukaryota</taxon>
        <taxon>Viridiplantae</taxon>
        <taxon>Streptophyta</taxon>
        <taxon>Embryophyta</taxon>
        <taxon>Tracheophyta</taxon>
        <taxon>Spermatophyta</taxon>
        <taxon>Magnoliopsida</taxon>
        <taxon>eudicotyledons</taxon>
        <taxon>Gunneridae</taxon>
        <taxon>Pentapetalae</taxon>
        <taxon>rosids</taxon>
        <taxon>malvids</taxon>
        <taxon>Malvales</taxon>
        <taxon>Malvaceae</taxon>
        <taxon>Malvoideae</taxon>
        <taxon>Hibiscus</taxon>
    </lineage>
</organism>
<reference evidence="3 4" key="1">
    <citation type="journal article" date="2024" name="G3 (Bethesda)">
        <title>Genome assembly of Hibiscus sabdariffa L. provides insights into metabolisms of medicinal natural products.</title>
        <authorList>
            <person name="Kim T."/>
        </authorList>
    </citation>
    <scope>NUCLEOTIDE SEQUENCE [LARGE SCALE GENOMIC DNA]</scope>
    <source>
        <strain evidence="3">TK-2024</strain>
        <tissue evidence="3">Old leaves</tissue>
    </source>
</reference>
<dbReference type="Proteomes" id="UP001472677">
    <property type="component" value="Unassembled WGS sequence"/>
</dbReference>
<evidence type="ECO:0000313" key="3">
    <source>
        <dbReference type="EMBL" id="KAK8499094.1"/>
    </source>
</evidence>
<accession>A0ABR2AYB1</accession>
<keyword evidence="4" id="KW-1185">Reference proteome</keyword>
<feature type="compositionally biased region" description="Low complexity" evidence="1">
    <location>
        <begin position="139"/>
        <end position="148"/>
    </location>
</feature>
<dbReference type="EMBL" id="JBBPBM010000239">
    <property type="protein sequence ID" value="KAK8499094.1"/>
    <property type="molecule type" value="Genomic_DNA"/>
</dbReference>
<proteinExistence type="predicted"/>
<evidence type="ECO:0000313" key="2">
    <source>
        <dbReference type="EMBL" id="KAK8476009.1"/>
    </source>
</evidence>
<sequence>MAFSDRGSLLQAPLAARQSRSWLSTKRAFTARPAPIFNLNRADGEIDFLFEVQEKREEPPPNDAFTKVGITKKESAKKQHIPITFGWKVRDRQGAPIKEARDSMRPVLKGSGPWKRVRRRQEGRKNQTEGKAPEEQENETSSSEEVNSIELKAEIAEMLPRVRDLVVPAELTTAVMALAKHEDLN</sequence>
<comment type="caution">
    <text evidence="3">The sequence shown here is derived from an EMBL/GenBank/DDBJ whole genome shotgun (WGS) entry which is preliminary data.</text>
</comment>
<feature type="region of interest" description="Disordered" evidence="1">
    <location>
        <begin position="96"/>
        <end position="148"/>
    </location>
</feature>
<name>A0ABR2AYB1_9ROSI</name>
<dbReference type="EMBL" id="JBBPBM010002624">
    <property type="protein sequence ID" value="KAK8476009.1"/>
    <property type="molecule type" value="Genomic_DNA"/>
</dbReference>
<evidence type="ECO:0000256" key="1">
    <source>
        <dbReference type="SAM" id="MobiDB-lite"/>
    </source>
</evidence>
<evidence type="ECO:0000313" key="4">
    <source>
        <dbReference type="Proteomes" id="UP001472677"/>
    </source>
</evidence>